<evidence type="ECO:0000313" key="2">
    <source>
        <dbReference type="Proteomes" id="UP000299102"/>
    </source>
</evidence>
<organism evidence="1 2">
    <name type="scientific">Eumeta variegata</name>
    <name type="common">Bagworm moth</name>
    <name type="synonym">Eumeta japonica</name>
    <dbReference type="NCBI Taxonomy" id="151549"/>
    <lineage>
        <taxon>Eukaryota</taxon>
        <taxon>Metazoa</taxon>
        <taxon>Ecdysozoa</taxon>
        <taxon>Arthropoda</taxon>
        <taxon>Hexapoda</taxon>
        <taxon>Insecta</taxon>
        <taxon>Pterygota</taxon>
        <taxon>Neoptera</taxon>
        <taxon>Endopterygota</taxon>
        <taxon>Lepidoptera</taxon>
        <taxon>Glossata</taxon>
        <taxon>Ditrysia</taxon>
        <taxon>Tineoidea</taxon>
        <taxon>Psychidae</taxon>
        <taxon>Oiketicinae</taxon>
        <taxon>Eumeta</taxon>
    </lineage>
</organism>
<accession>A0A4C1XVM6</accession>
<name>A0A4C1XVM6_EUMVA</name>
<protein>
    <submittedName>
        <fullName evidence="1">Uncharacterized protein</fullName>
    </submittedName>
</protein>
<dbReference type="EMBL" id="BGZK01000951">
    <property type="protein sequence ID" value="GBP66205.1"/>
    <property type="molecule type" value="Genomic_DNA"/>
</dbReference>
<reference evidence="1 2" key="1">
    <citation type="journal article" date="2019" name="Commun. Biol.">
        <title>The bagworm genome reveals a unique fibroin gene that provides high tensile strength.</title>
        <authorList>
            <person name="Kono N."/>
            <person name="Nakamura H."/>
            <person name="Ohtoshi R."/>
            <person name="Tomita M."/>
            <person name="Numata K."/>
            <person name="Arakawa K."/>
        </authorList>
    </citation>
    <scope>NUCLEOTIDE SEQUENCE [LARGE SCALE GENOMIC DNA]</scope>
</reference>
<dbReference type="Proteomes" id="UP000299102">
    <property type="component" value="Unassembled WGS sequence"/>
</dbReference>
<proteinExistence type="predicted"/>
<evidence type="ECO:0000313" key="1">
    <source>
        <dbReference type="EMBL" id="GBP66205.1"/>
    </source>
</evidence>
<gene>
    <name evidence="1" type="ORF">EVAR_97156_1</name>
</gene>
<sequence length="78" mass="8702">MLLYAPGQHEVVYLCEGTRLTPVLFPKVQARVADDRLVTVGSLLSLPYSLPLIIRVSRDHGSPRGTTFAYLSLRFTDI</sequence>
<comment type="caution">
    <text evidence="1">The sequence shown here is derived from an EMBL/GenBank/DDBJ whole genome shotgun (WGS) entry which is preliminary data.</text>
</comment>
<keyword evidence="2" id="KW-1185">Reference proteome</keyword>
<dbReference type="AlphaFoldDB" id="A0A4C1XVM6"/>